<name>A0A6J4QAN2_9ACTN</name>
<evidence type="ECO:0000256" key="1">
    <source>
        <dbReference type="SAM" id="Phobius"/>
    </source>
</evidence>
<proteinExistence type="predicted"/>
<keyword evidence="1" id="KW-1133">Transmembrane helix</keyword>
<feature type="transmembrane region" description="Helical" evidence="1">
    <location>
        <begin position="148"/>
        <end position="167"/>
    </location>
</feature>
<protein>
    <submittedName>
        <fullName evidence="2">Uncharacterized protein</fullName>
    </submittedName>
</protein>
<dbReference type="EMBL" id="CADCVC010000100">
    <property type="protein sequence ID" value="CAA9439217.1"/>
    <property type="molecule type" value="Genomic_DNA"/>
</dbReference>
<feature type="transmembrane region" description="Helical" evidence="1">
    <location>
        <begin position="56"/>
        <end position="74"/>
    </location>
</feature>
<evidence type="ECO:0000313" key="2">
    <source>
        <dbReference type="EMBL" id="CAA9439217.1"/>
    </source>
</evidence>
<keyword evidence="1" id="KW-0812">Transmembrane</keyword>
<gene>
    <name evidence="2" type="ORF">AVDCRST_MAG80-1159</name>
</gene>
<dbReference type="AlphaFoldDB" id="A0A6J4QAN2"/>
<organism evidence="2">
    <name type="scientific">uncultured Rubrobacteraceae bacterium</name>
    <dbReference type="NCBI Taxonomy" id="349277"/>
    <lineage>
        <taxon>Bacteria</taxon>
        <taxon>Bacillati</taxon>
        <taxon>Actinomycetota</taxon>
        <taxon>Rubrobacteria</taxon>
        <taxon>Rubrobacterales</taxon>
        <taxon>Rubrobacteraceae</taxon>
        <taxon>environmental samples</taxon>
    </lineage>
</organism>
<feature type="transmembrane region" description="Helical" evidence="1">
    <location>
        <begin position="95"/>
        <end position="114"/>
    </location>
</feature>
<accession>A0A6J4QAN2</accession>
<keyword evidence="1" id="KW-0472">Membrane</keyword>
<reference evidence="2" key="1">
    <citation type="submission" date="2020-02" db="EMBL/GenBank/DDBJ databases">
        <authorList>
            <person name="Meier V. D."/>
        </authorList>
    </citation>
    <scope>NUCLEOTIDE SEQUENCE</scope>
    <source>
        <strain evidence="2">AVDCRST_MAG80</strain>
    </source>
</reference>
<sequence>MSKLTTAAWVAHELGLAASFGGLLFGKLALNPNLDVLENKSDRGELLNKSWNRYNVVNAAAVGTAIATWLAGRASISGDLVLDEEGNNLVRTKDALLATAAVTGLASMISGLSLSRQAPDGAVPIDSGVSPSPEMSEEAAKLLRRVNVLGNVNIGVLGGVIAVSTILSQKANQSLRFSIASRFLP</sequence>